<evidence type="ECO:0000256" key="1">
    <source>
        <dbReference type="SAM" id="Phobius"/>
    </source>
</evidence>
<organism evidence="2 3">
    <name type="scientific">Helicobacter gastrofelis</name>
    <dbReference type="NCBI Taxonomy" id="2849642"/>
    <lineage>
        <taxon>Bacteria</taxon>
        <taxon>Pseudomonadati</taxon>
        <taxon>Campylobacterota</taxon>
        <taxon>Epsilonproteobacteria</taxon>
        <taxon>Campylobacterales</taxon>
        <taxon>Helicobacteraceae</taxon>
        <taxon>Helicobacter</taxon>
    </lineage>
</organism>
<feature type="transmembrane region" description="Helical" evidence="1">
    <location>
        <begin position="6"/>
        <end position="33"/>
    </location>
</feature>
<evidence type="ECO:0000313" key="3">
    <source>
        <dbReference type="Proteomes" id="UP000826146"/>
    </source>
</evidence>
<reference evidence="2 3" key="1">
    <citation type="submission" date="2021-07" db="EMBL/GenBank/DDBJ databases">
        <title>Novel Helicobacter sp. Isolated from a cat.</title>
        <authorList>
            <person name="Rimbara E."/>
            <person name="Suzuki M."/>
        </authorList>
    </citation>
    <scope>NUCLEOTIDE SEQUENCE [LARGE SCALE GENOMIC DNA]</scope>
    <source>
        <strain evidence="3">NHP19-012</strain>
    </source>
</reference>
<accession>A0ABN6ICK9</accession>
<dbReference type="Proteomes" id="UP000826146">
    <property type="component" value="Chromosome"/>
</dbReference>
<keyword evidence="3" id="KW-1185">Reference proteome</keyword>
<sequence length="98" mass="10050">MLCGVSVLALCSASLFAFFMSLVLVGVGWALSFNGGTFMLNALKSKHKLQLQGLNSMFVFGANLLASSSVGLILAYGNCGVLQGVVLGVIGGLECSLC</sequence>
<keyword evidence="1" id="KW-1133">Transmembrane helix</keyword>
<dbReference type="EMBL" id="AP024819">
    <property type="protein sequence ID" value="BCZ19345.1"/>
    <property type="molecule type" value="Genomic_DNA"/>
</dbReference>
<name>A0ABN6ICK9_9HELI</name>
<evidence type="ECO:0000313" key="2">
    <source>
        <dbReference type="EMBL" id="BCZ19345.1"/>
    </source>
</evidence>
<gene>
    <name evidence="2" type="ORF">NHP190012_09870</name>
</gene>
<proteinExistence type="predicted"/>
<protein>
    <submittedName>
        <fullName evidence="2">Uncharacterized protein</fullName>
    </submittedName>
</protein>
<keyword evidence="1" id="KW-0472">Membrane</keyword>
<keyword evidence="1" id="KW-0812">Transmembrane</keyword>